<feature type="domain" description="Doublecortin" evidence="2">
    <location>
        <begin position="122"/>
        <end position="202"/>
    </location>
</feature>
<feature type="region of interest" description="Disordered" evidence="1">
    <location>
        <begin position="40"/>
        <end position="83"/>
    </location>
</feature>
<dbReference type="InterPro" id="IPR003533">
    <property type="entry name" value="Doublecortin_dom"/>
</dbReference>
<dbReference type="GO" id="GO:0035556">
    <property type="term" value="P:intracellular signal transduction"/>
    <property type="evidence" value="ECO:0007669"/>
    <property type="project" value="InterPro"/>
</dbReference>
<evidence type="ECO:0000259" key="2">
    <source>
        <dbReference type="PROSITE" id="PS50309"/>
    </source>
</evidence>
<reference evidence="5" key="1">
    <citation type="submission" date="2016-06" db="UniProtKB">
        <authorList>
            <consortium name="WormBaseParasite"/>
        </authorList>
    </citation>
    <scope>IDENTIFICATION</scope>
</reference>
<dbReference type="InterPro" id="IPR036572">
    <property type="entry name" value="Doublecortin_dom_sf"/>
</dbReference>
<evidence type="ECO:0000313" key="3">
    <source>
        <dbReference type="EMBL" id="VDP14087.1"/>
    </source>
</evidence>
<accession>A0A182ZZ86</accession>
<dbReference type="Proteomes" id="UP000272942">
    <property type="component" value="Unassembled WGS sequence"/>
</dbReference>
<dbReference type="Gene3D" id="3.10.20.230">
    <property type="entry name" value="Doublecortin domain"/>
    <property type="match status" value="1"/>
</dbReference>
<proteinExistence type="predicted"/>
<dbReference type="OrthoDB" id="1738954at2759"/>
<name>A0A182ZZ86_9TREM</name>
<organism evidence="5">
    <name type="scientific">Echinostoma caproni</name>
    <dbReference type="NCBI Taxonomy" id="27848"/>
    <lineage>
        <taxon>Eukaryota</taxon>
        <taxon>Metazoa</taxon>
        <taxon>Spiralia</taxon>
        <taxon>Lophotrochozoa</taxon>
        <taxon>Platyhelminthes</taxon>
        <taxon>Trematoda</taxon>
        <taxon>Digenea</taxon>
        <taxon>Plagiorchiida</taxon>
        <taxon>Echinostomata</taxon>
        <taxon>Echinostomatoidea</taxon>
        <taxon>Echinostomatidae</taxon>
        <taxon>Echinostoma</taxon>
    </lineage>
</organism>
<keyword evidence="4" id="KW-1185">Reference proteome</keyword>
<evidence type="ECO:0000256" key="1">
    <source>
        <dbReference type="SAM" id="MobiDB-lite"/>
    </source>
</evidence>
<dbReference type="SUPFAM" id="SSF89837">
    <property type="entry name" value="Doublecortin (DC)"/>
    <property type="match status" value="1"/>
</dbReference>
<dbReference type="EMBL" id="UZAN01000038">
    <property type="protein sequence ID" value="VDP14087.1"/>
    <property type="molecule type" value="Genomic_DNA"/>
</dbReference>
<dbReference type="WBParaSite" id="ECPE_0000002001-mRNA-1">
    <property type="protein sequence ID" value="ECPE_0000002001-mRNA-1"/>
    <property type="gene ID" value="ECPE_0000002001"/>
</dbReference>
<dbReference type="PROSITE" id="PS50309">
    <property type="entry name" value="DC"/>
    <property type="match status" value="1"/>
</dbReference>
<dbReference type="AlphaFoldDB" id="A0A182ZZ86"/>
<feature type="compositionally biased region" description="Basic and acidic residues" evidence="1">
    <location>
        <begin position="60"/>
        <end position="80"/>
    </location>
</feature>
<protein>
    <submittedName>
        <fullName evidence="5">Doublecortin domain-containing protein</fullName>
    </submittedName>
</protein>
<evidence type="ECO:0000313" key="5">
    <source>
        <dbReference type="WBParaSite" id="ECPE_0000002001-mRNA-1"/>
    </source>
</evidence>
<sequence length="260" mass="29044">MYSTPVKDTVPARLPVHGFTLAPSDQRELPVIDHVPMTLPVQSHPVRHSHSPTGFGPRSRPGEHQPKFKPEPKTTADRSLSKYRTSVCSGPALRNILPESNRRVYDTFRLLPADGKTVGTRQLIFIRTNVDGTDRTALKVVLSRRAVQTLGQVICEVSEAFGPKWSHDPIRHVYAVTGREIRSVVELFRPQKVFIATGMQRLFGTGRSTDRGLLAASQCSTLSNNNNSQQMDPIKGETLRVRSDKSAECFCLVLDVYKRM</sequence>
<dbReference type="Pfam" id="PF03607">
    <property type="entry name" value="DCX"/>
    <property type="match status" value="1"/>
</dbReference>
<gene>
    <name evidence="3" type="ORF">ECPE_LOCUS21</name>
</gene>
<reference evidence="3 4" key="2">
    <citation type="submission" date="2018-11" db="EMBL/GenBank/DDBJ databases">
        <authorList>
            <consortium name="Pathogen Informatics"/>
        </authorList>
    </citation>
    <scope>NUCLEOTIDE SEQUENCE [LARGE SCALE GENOMIC DNA]</scope>
    <source>
        <strain evidence="3 4">Egypt</strain>
    </source>
</reference>
<evidence type="ECO:0000313" key="4">
    <source>
        <dbReference type="Proteomes" id="UP000272942"/>
    </source>
</evidence>